<dbReference type="PROSITE" id="PS00933">
    <property type="entry name" value="FGGY_KINASES_1"/>
    <property type="match status" value="1"/>
</dbReference>
<dbReference type="HAMAP" id="MF_02220">
    <property type="entry name" value="XylB"/>
    <property type="match status" value="1"/>
</dbReference>
<dbReference type="PANTHER" id="PTHR43095:SF6">
    <property type="entry name" value="XYLULOSE KINASE"/>
    <property type="match status" value="1"/>
</dbReference>
<evidence type="ECO:0000259" key="11">
    <source>
        <dbReference type="Pfam" id="PF00370"/>
    </source>
</evidence>
<comment type="similarity">
    <text evidence="1 8 9">Belongs to the FGGY kinase family.</text>
</comment>
<evidence type="ECO:0000256" key="1">
    <source>
        <dbReference type="ARBA" id="ARBA00009156"/>
    </source>
</evidence>
<feature type="domain" description="Carbohydrate kinase FGGY C-terminal" evidence="12">
    <location>
        <begin position="252"/>
        <end position="434"/>
    </location>
</feature>
<dbReference type="Pfam" id="PF02782">
    <property type="entry name" value="FGGY_C"/>
    <property type="match status" value="1"/>
</dbReference>
<accession>A0A841GJS1</accession>
<dbReference type="InterPro" id="IPR043129">
    <property type="entry name" value="ATPase_NBD"/>
</dbReference>
<feature type="binding site" evidence="8">
    <location>
        <begin position="79"/>
        <end position="80"/>
    </location>
    <ligand>
        <name>substrate</name>
    </ligand>
</feature>
<keyword evidence="14" id="KW-1185">Reference proteome</keyword>
<evidence type="ECO:0000256" key="6">
    <source>
        <dbReference type="ARBA" id="ARBA00022840"/>
    </source>
</evidence>
<dbReference type="EC" id="2.7.1.17" evidence="8 10"/>
<proteinExistence type="inferred from homology"/>
<reference evidence="13 14" key="1">
    <citation type="submission" date="2020-08" db="EMBL/GenBank/DDBJ databases">
        <title>Genomic Encyclopedia of Type Strains, Phase IV (KMG-IV): sequencing the most valuable type-strain genomes for metagenomic binning, comparative biology and taxonomic classification.</title>
        <authorList>
            <person name="Goeker M."/>
        </authorList>
    </citation>
    <scope>NUCLEOTIDE SEQUENCE [LARGE SCALE GENOMIC DNA]</scope>
    <source>
        <strain evidence="13 14">DSM 22975</strain>
    </source>
</reference>
<dbReference type="EMBL" id="JACHGR010000011">
    <property type="protein sequence ID" value="MBB6056936.1"/>
    <property type="molecule type" value="Genomic_DNA"/>
</dbReference>
<keyword evidence="7 8" id="KW-0119">Carbohydrate metabolism</keyword>
<dbReference type="SUPFAM" id="SSF53067">
    <property type="entry name" value="Actin-like ATPase domain"/>
    <property type="match status" value="2"/>
</dbReference>
<dbReference type="GO" id="GO:0004856">
    <property type="term" value="F:D-xylulokinase activity"/>
    <property type="evidence" value="ECO:0007669"/>
    <property type="project" value="UniProtKB-UniRule"/>
</dbReference>
<keyword evidence="4 8" id="KW-0547">Nucleotide-binding</keyword>
<dbReference type="Proteomes" id="UP000585721">
    <property type="component" value="Unassembled WGS sequence"/>
</dbReference>
<name>A0A841GJS1_9GAMM</name>
<dbReference type="PROSITE" id="PS00445">
    <property type="entry name" value="FGGY_KINASES_2"/>
    <property type="match status" value="1"/>
</dbReference>
<evidence type="ECO:0000256" key="10">
    <source>
        <dbReference type="RuleBase" id="RU364073"/>
    </source>
</evidence>
<gene>
    <name evidence="8 10" type="primary">xylB</name>
    <name evidence="13" type="ORF">HNR75_002883</name>
</gene>
<comment type="caution">
    <text evidence="13">The sequence shown here is derived from an EMBL/GenBank/DDBJ whole genome shotgun (WGS) entry which is preliminary data.</text>
</comment>
<evidence type="ECO:0000256" key="7">
    <source>
        <dbReference type="ARBA" id="ARBA00023277"/>
    </source>
</evidence>
<evidence type="ECO:0000256" key="4">
    <source>
        <dbReference type="ARBA" id="ARBA00022741"/>
    </source>
</evidence>
<comment type="catalytic activity">
    <reaction evidence="8 10">
        <text>D-xylulose + ATP = D-xylulose 5-phosphate + ADP + H(+)</text>
        <dbReference type="Rhea" id="RHEA:10964"/>
        <dbReference type="ChEBI" id="CHEBI:15378"/>
        <dbReference type="ChEBI" id="CHEBI:17140"/>
        <dbReference type="ChEBI" id="CHEBI:30616"/>
        <dbReference type="ChEBI" id="CHEBI:57737"/>
        <dbReference type="ChEBI" id="CHEBI:456216"/>
        <dbReference type="EC" id="2.7.1.17"/>
    </reaction>
</comment>
<dbReference type="InterPro" id="IPR018484">
    <property type="entry name" value="FGGY_N"/>
</dbReference>
<keyword evidence="3 8" id="KW-0808">Transferase</keyword>
<dbReference type="PANTHER" id="PTHR43095">
    <property type="entry name" value="SUGAR KINASE"/>
    <property type="match status" value="1"/>
</dbReference>
<keyword evidence="5 8" id="KW-0418">Kinase</keyword>
<organism evidence="13 14">
    <name type="scientific">Tolumonas osonensis</name>
    <dbReference type="NCBI Taxonomy" id="675874"/>
    <lineage>
        <taxon>Bacteria</taxon>
        <taxon>Pseudomonadati</taxon>
        <taxon>Pseudomonadota</taxon>
        <taxon>Gammaproteobacteria</taxon>
        <taxon>Aeromonadales</taxon>
        <taxon>Aeromonadaceae</taxon>
        <taxon>Tolumonas</taxon>
    </lineage>
</organism>
<sequence>MFLGIDLGTSSLKVVLLDNEENLLDSATVPLTVQHPQPGFSEQDPEAWWLALQQAMLQLKSRQAPALLQLRAIGFSGQMHGATLLDEHGRVLRPCILWNDGRSADECRWLEQRADFIGITGNRVMAGFTAPKLLWVQRHEPAIFAKTAHILLPKDYLRYRMSGDFASDMSDSAGTLWLDTARRAWSEELLVACNLTTSQMPALYEGNQITGTLYDSLADAWGLPRGTPLVAGAGDNAASAIGLGVIKAGDGFVSLGTSGVIFVAADQHYANPAQAVHSFCHALPGRWHQMAVTLSAASSLSWFASITSISEAQLAQEAEQHEAGDVLFAPYLSGERTPWNAPHVRGAFFGLSSDSQRGHLARAVLEGVAFSLADGYRALQQAGCAPAQMIATGGGARSHFWLQLIADLTQCRIIVPTYADVGAAFGAARLARLALEPGALQHLMAHHIPATAAIIRPQSQPALQARYLRYQQYTRWLCQQEV</sequence>
<dbReference type="InterPro" id="IPR050406">
    <property type="entry name" value="FGGY_Carb_Kinase"/>
</dbReference>
<dbReference type="CDD" id="cd07808">
    <property type="entry name" value="ASKHA_NBD_FGGY_EcXK-like"/>
    <property type="match status" value="1"/>
</dbReference>
<evidence type="ECO:0000256" key="3">
    <source>
        <dbReference type="ARBA" id="ARBA00022679"/>
    </source>
</evidence>
<evidence type="ECO:0000259" key="12">
    <source>
        <dbReference type="Pfam" id="PF02782"/>
    </source>
</evidence>
<dbReference type="InterPro" id="IPR000577">
    <property type="entry name" value="Carb_kinase_FGGY"/>
</dbReference>
<protein>
    <recommendedName>
        <fullName evidence="8 10">Xylulose kinase</fullName>
        <shortName evidence="8 10">Xylulokinase</shortName>
        <ecNumber evidence="8 10">2.7.1.17</ecNumber>
    </recommendedName>
</protein>
<dbReference type="RefSeq" id="WP_188027654.1">
    <property type="nucleotide sequence ID" value="NZ_JACHGR010000011.1"/>
</dbReference>
<dbReference type="InterPro" id="IPR018485">
    <property type="entry name" value="FGGY_C"/>
</dbReference>
<feature type="domain" description="Carbohydrate kinase FGGY N-terminal" evidence="11">
    <location>
        <begin position="1"/>
        <end position="242"/>
    </location>
</feature>
<dbReference type="Pfam" id="PF00370">
    <property type="entry name" value="FGGY_N"/>
    <property type="match status" value="1"/>
</dbReference>
<evidence type="ECO:0000256" key="9">
    <source>
        <dbReference type="RuleBase" id="RU003733"/>
    </source>
</evidence>
<keyword evidence="6 8" id="KW-0067">ATP-binding</keyword>
<evidence type="ECO:0000313" key="13">
    <source>
        <dbReference type="EMBL" id="MBB6056936.1"/>
    </source>
</evidence>
<dbReference type="GO" id="GO:0005998">
    <property type="term" value="P:xylulose catabolic process"/>
    <property type="evidence" value="ECO:0007669"/>
    <property type="project" value="UniProtKB-UniRule"/>
</dbReference>
<feature type="site" description="Important for activity" evidence="8">
    <location>
        <position position="6"/>
    </location>
</feature>
<dbReference type="InterPro" id="IPR018483">
    <property type="entry name" value="Carb_kinase_FGGY_CS"/>
</dbReference>
<dbReference type="AlphaFoldDB" id="A0A841GJS1"/>
<dbReference type="Gene3D" id="3.30.420.40">
    <property type="match status" value="2"/>
</dbReference>
<evidence type="ECO:0000256" key="2">
    <source>
        <dbReference type="ARBA" id="ARBA00022629"/>
    </source>
</evidence>
<dbReference type="GO" id="GO:0005524">
    <property type="term" value="F:ATP binding"/>
    <property type="evidence" value="ECO:0007669"/>
    <property type="project" value="UniProtKB-UniRule"/>
</dbReference>
<evidence type="ECO:0000256" key="8">
    <source>
        <dbReference type="HAMAP-Rule" id="MF_02220"/>
    </source>
</evidence>
<keyword evidence="2 8" id="KW-0859">Xylose metabolism</keyword>
<dbReference type="PIRSF" id="PIRSF000538">
    <property type="entry name" value="GlpK"/>
    <property type="match status" value="1"/>
</dbReference>
<evidence type="ECO:0000313" key="14">
    <source>
        <dbReference type="Proteomes" id="UP000585721"/>
    </source>
</evidence>
<dbReference type="GO" id="GO:0042732">
    <property type="term" value="P:D-xylose metabolic process"/>
    <property type="evidence" value="ECO:0007669"/>
    <property type="project" value="UniProtKB-KW"/>
</dbReference>
<dbReference type="NCBIfam" id="TIGR01312">
    <property type="entry name" value="XylB"/>
    <property type="match status" value="1"/>
</dbReference>
<comment type="function">
    <text evidence="8">Catalyzes the phosphorylation of D-xylulose to D-xylulose 5-phosphate.</text>
</comment>
<feature type="active site" description="Proton acceptor" evidence="8">
    <location>
        <position position="235"/>
    </location>
</feature>
<dbReference type="InterPro" id="IPR006000">
    <property type="entry name" value="Xylulokinase"/>
</dbReference>
<evidence type="ECO:0000256" key="5">
    <source>
        <dbReference type="ARBA" id="ARBA00022777"/>
    </source>
</evidence>